<comment type="caution">
    <text evidence="1">The sequence shown here is derived from an EMBL/GenBank/DDBJ whole genome shotgun (WGS) entry which is preliminary data.</text>
</comment>
<evidence type="ECO:0000313" key="2">
    <source>
        <dbReference type="Proteomes" id="UP001140091"/>
    </source>
</evidence>
<dbReference type="EMBL" id="JANBPK010001053">
    <property type="protein sequence ID" value="KAJ2926579.1"/>
    <property type="molecule type" value="Genomic_DNA"/>
</dbReference>
<keyword evidence="2" id="KW-1185">Reference proteome</keyword>
<dbReference type="AlphaFoldDB" id="A0A9W8J5A4"/>
<name>A0A9W8J5A4_9AGAR</name>
<dbReference type="Proteomes" id="UP001140091">
    <property type="component" value="Unassembled WGS sequence"/>
</dbReference>
<proteinExistence type="predicted"/>
<protein>
    <submittedName>
        <fullName evidence="1">Uncharacterized protein</fullName>
    </submittedName>
</protein>
<reference evidence="1" key="1">
    <citation type="submission" date="2022-06" db="EMBL/GenBank/DDBJ databases">
        <title>Genome Sequence of Candolleomyces eurysporus.</title>
        <authorList>
            <person name="Buettner E."/>
        </authorList>
    </citation>
    <scope>NUCLEOTIDE SEQUENCE</scope>
    <source>
        <strain evidence="1">VTCC 930004</strain>
    </source>
</reference>
<sequence>MTAKPCLLCNQLQLALFSLLMAGHFEYSRLFLVGILWTAIASFSGVLACEGDCITGITNAFNGNYSIPVELTILSLADRINFQLMPGDPTSSGYLDPLRLAFRDQAGAVMEKAIFPSFFHGKCQDPVTGVNPPGCPNPDCPVVCGTPGSMVHYYSRLRYIAYNATWHLMHELARPGTPTFNEIQSNVEVIRNGARRRRLSLDPRGESSLPTSPGFSGGLVSRAISTRDNYVKDSLAKIFQDIRPILEKICGGVGDGTTNGLPYCSWEEPMKDYILTFP</sequence>
<feature type="non-terminal residue" evidence="1">
    <location>
        <position position="1"/>
    </location>
</feature>
<gene>
    <name evidence="1" type="ORF">H1R20_g10514</name>
</gene>
<organism evidence="1 2">
    <name type="scientific">Candolleomyces eurysporus</name>
    <dbReference type="NCBI Taxonomy" id="2828524"/>
    <lineage>
        <taxon>Eukaryota</taxon>
        <taxon>Fungi</taxon>
        <taxon>Dikarya</taxon>
        <taxon>Basidiomycota</taxon>
        <taxon>Agaricomycotina</taxon>
        <taxon>Agaricomycetes</taxon>
        <taxon>Agaricomycetidae</taxon>
        <taxon>Agaricales</taxon>
        <taxon>Agaricineae</taxon>
        <taxon>Psathyrellaceae</taxon>
        <taxon>Candolleomyces</taxon>
    </lineage>
</organism>
<accession>A0A9W8J5A4</accession>
<evidence type="ECO:0000313" key="1">
    <source>
        <dbReference type="EMBL" id="KAJ2926579.1"/>
    </source>
</evidence>
<dbReference type="OrthoDB" id="3255642at2759"/>